<comment type="similarity">
    <text evidence="1">Belongs to the PPP4R2 family.</text>
</comment>
<dbReference type="AlphaFoldDB" id="A0AAJ5Z0M1"/>
<keyword evidence="4" id="KW-1185">Reference proteome</keyword>
<evidence type="ECO:0000256" key="2">
    <source>
        <dbReference type="SAM" id="MobiDB-lite"/>
    </source>
</evidence>
<dbReference type="GO" id="GO:0030289">
    <property type="term" value="C:protein phosphatase 4 complex"/>
    <property type="evidence" value="ECO:0007669"/>
    <property type="project" value="InterPro"/>
</dbReference>
<feature type="compositionally biased region" description="Polar residues" evidence="2">
    <location>
        <begin position="200"/>
        <end position="215"/>
    </location>
</feature>
<accession>A0AAJ5Z0M1</accession>
<dbReference type="PANTHER" id="PTHR16487">
    <property type="entry name" value="PPP4R2-RELATED PROTEIN"/>
    <property type="match status" value="1"/>
</dbReference>
<organism evidence="3 4">
    <name type="scientific">Malassezia arunalokei</name>
    <dbReference type="NCBI Taxonomy" id="1514897"/>
    <lineage>
        <taxon>Eukaryota</taxon>
        <taxon>Fungi</taxon>
        <taxon>Dikarya</taxon>
        <taxon>Basidiomycota</taxon>
        <taxon>Ustilaginomycotina</taxon>
        <taxon>Malasseziomycetes</taxon>
        <taxon>Malasseziales</taxon>
        <taxon>Malasseziaceae</taxon>
        <taxon>Malassezia</taxon>
    </lineage>
</organism>
<protein>
    <submittedName>
        <fullName evidence="3">Uncharacterized protein</fullName>
    </submittedName>
</protein>
<sequence>MAESTMLERYARGDASQDLVDAWPSLRPHLLQRLRDNVRAFAVRTEPHLHKAAPLADLLRDDPSLIERPSAAMELLMTEHNITPDDTHGFVPARAPPPSAAWPTWDAALDGSHVDRICEHVCAMLDDFDAPPSTMQRVAELLLEPTKQYHTRSKYLGALRRVLGVTGTLRQAPTPPPQPAVPSIAPDATVPRGRVDELDSSTAHGTVSRTVQPLSAATLVDTRQRS</sequence>
<dbReference type="EMBL" id="CP119917">
    <property type="protein sequence ID" value="WFD14763.1"/>
    <property type="molecule type" value="Genomic_DNA"/>
</dbReference>
<dbReference type="GO" id="GO:0005737">
    <property type="term" value="C:cytoplasm"/>
    <property type="evidence" value="ECO:0007669"/>
    <property type="project" value="TreeGrafter"/>
</dbReference>
<evidence type="ECO:0000313" key="4">
    <source>
        <dbReference type="Proteomes" id="UP001217582"/>
    </source>
</evidence>
<gene>
    <name evidence="3" type="ORF">MARU1_000769</name>
</gene>
<dbReference type="Proteomes" id="UP001217582">
    <property type="component" value="Chromosome 2"/>
</dbReference>
<name>A0AAJ5Z0M1_9BASI</name>
<proteinExistence type="inferred from homology"/>
<evidence type="ECO:0000256" key="1">
    <source>
        <dbReference type="ARBA" id="ARBA00009207"/>
    </source>
</evidence>
<feature type="region of interest" description="Disordered" evidence="2">
    <location>
        <begin position="170"/>
        <end position="226"/>
    </location>
</feature>
<dbReference type="GO" id="GO:0005634">
    <property type="term" value="C:nucleus"/>
    <property type="evidence" value="ECO:0007669"/>
    <property type="project" value="TreeGrafter"/>
</dbReference>
<evidence type="ECO:0000313" key="3">
    <source>
        <dbReference type="EMBL" id="WFD14763.1"/>
    </source>
</evidence>
<dbReference type="PANTHER" id="PTHR16487:SF0">
    <property type="entry name" value="PROTEIN PHOSPHATASE 4 REGULATORY SUBUNIT 2-RELATED"/>
    <property type="match status" value="1"/>
</dbReference>
<dbReference type="InterPro" id="IPR015267">
    <property type="entry name" value="PPP4R2"/>
</dbReference>
<reference evidence="3 4" key="1">
    <citation type="submission" date="2023-03" db="EMBL/GenBank/DDBJ databases">
        <title>Mating type loci evolution in Malassezia.</title>
        <authorList>
            <person name="Coelho M.A."/>
        </authorList>
    </citation>
    <scope>NUCLEOTIDE SEQUENCE [LARGE SCALE GENOMIC DNA]</scope>
    <source>
        <strain evidence="3 4">CBS 13387</strain>
    </source>
</reference>
<dbReference type="Pfam" id="PF09184">
    <property type="entry name" value="PPP4R2"/>
    <property type="match status" value="1"/>
</dbReference>
<dbReference type="GO" id="GO:0019888">
    <property type="term" value="F:protein phosphatase regulator activity"/>
    <property type="evidence" value="ECO:0007669"/>
    <property type="project" value="InterPro"/>
</dbReference>